<accession>A0AAW2FIE2</accession>
<protein>
    <submittedName>
        <fullName evidence="1">Uncharacterized protein</fullName>
    </submittedName>
</protein>
<dbReference type="EMBL" id="JADYXP020000011">
    <property type="protein sequence ID" value="KAL0114754.1"/>
    <property type="molecule type" value="Genomic_DNA"/>
</dbReference>
<organism evidence="1 2">
    <name type="scientific">Cardiocondyla obscurior</name>
    <dbReference type="NCBI Taxonomy" id="286306"/>
    <lineage>
        <taxon>Eukaryota</taxon>
        <taxon>Metazoa</taxon>
        <taxon>Ecdysozoa</taxon>
        <taxon>Arthropoda</taxon>
        <taxon>Hexapoda</taxon>
        <taxon>Insecta</taxon>
        <taxon>Pterygota</taxon>
        <taxon>Neoptera</taxon>
        <taxon>Endopterygota</taxon>
        <taxon>Hymenoptera</taxon>
        <taxon>Apocrita</taxon>
        <taxon>Aculeata</taxon>
        <taxon>Formicoidea</taxon>
        <taxon>Formicidae</taxon>
        <taxon>Myrmicinae</taxon>
        <taxon>Cardiocondyla</taxon>
    </lineage>
</organism>
<gene>
    <name evidence="1" type="ORF">PUN28_011812</name>
</gene>
<evidence type="ECO:0000313" key="1">
    <source>
        <dbReference type="EMBL" id="KAL0114754.1"/>
    </source>
</evidence>
<dbReference type="AlphaFoldDB" id="A0AAW2FIE2"/>
<evidence type="ECO:0000313" key="2">
    <source>
        <dbReference type="Proteomes" id="UP001430953"/>
    </source>
</evidence>
<keyword evidence="2" id="KW-1185">Reference proteome</keyword>
<proteinExistence type="predicted"/>
<dbReference type="Proteomes" id="UP001430953">
    <property type="component" value="Unassembled WGS sequence"/>
</dbReference>
<sequence length="133" mass="15188">MVYNIHIKLAQRYAATLFLSLLVVAICEAGLITNLDRSHYAVYHGYGATSYQNVQVDNHDAIIVPTNYGDPAEFKGTLEHHHERIIPIVESHNDIDHIVSHSAPYEEFDVTDTDLKSDVLDHYFDHDHYKSLL</sequence>
<comment type="caution">
    <text evidence="1">The sequence shown here is derived from an EMBL/GenBank/DDBJ whole genome shotgun (WGS) entry which is preliminary data.</text>
</comment>
<name>A0AAW2FIE2_9HYME</name>
<reference evidence="1 2" key="1">
    <citation type="submission" date="2023-03" db="EMBL/GenBank/DDBJ databases">
        <title>High recombination rates correlate with genetic variation in Cardiocondyla obscurior ants.</title>
        <authorList>
            <person name="Errbii M."/>
        </authorList>
    </citation>
    <scope>NUCLEOTIDE SEQUENCE [LARGE SCALE GENOMIC DNA]</scope>
    <source>
        <strain evidence="1">Alpha-2009</strain>
        <tissue evidence="1">Whole body</tissue>
    </source>
</reference>